<dbReference type="EC" id="3.1.1.24" evidence="2"/>
<dbReference type="SUPFAM" id="SSF53474">
    <property type="entry name" value="alpha/beta-Hydrolases"/>
    <property type="match status" value="1"/>
</dbReference>
<dbReference type="AlphaFoldDB" id="A0A378Y4I1"/>
<dbReference type="PRINTS" id="PR00412">
    <property type="entry name" value="EPOXHYDRLASE"/>
</dbReference>
<evidence type="ECO:0000313" key="3">
    <source>
        <dbReference type="Proteomes" id="UP000254400"/>
    </source>
</evidence>
<sequence>MEKVLCEGTTICYAEQGKGDPIILLHGFCGSSSYWDEVVPLLSPSYRCIVPDLRGHGRSDAPLGAYTIDQMADDVLKLQEQLDIPQAAWFGHSLGGYLALSAAQRHAERLTAFGLIHSTAYADTDEGKEKRNKAVSTIQTEGITTFVDGLVPGLFAPEHVESMPNQLLKVKEIGYKTPPQGAVGASLAMRERRDRRDVLSASALPALLVAGEQDQAVPPARTFTTDRAGVTQVTLPQSGHMSLFEAPQLLANAILSFLDQNLKK</sequence>
<protein>
    <submittedName>
        <fullName evidence="2">Alpha/beta hydrolase</fullName>
        <ecNumber evidence="2">3.1.1.24</ecNumber>
    </submittedName>
</protein>
<dbReference type="InterPro" id="IPR000639">
    <property type="entry name" value="Epox_hydrolase-like"/>
</dbReference>
<gene>
    <name evidence="2" type="primary">catD</name>
    <name evidence="2" type="ORF">NCTC10343_04675</name>
</gene>
<reference evidence="2 3" key="1">
    <citation type="submission" date="2018-06" db="EMBL/GenBank/DDBJ databases">
        <authorList>
            <consortium name="Pathogen Informatics"/>
            <person name="Doyle S."/>
        </authorList>
    </citation>
    <scope>NUCLEOTIDE SEQUENCE [LARGE SCALE GENOMIC DNA]</scope>
    <source>
        <strain evidence="2 3">NCTC10343</strain>
    </source>
</reference>
<dbReference type="InterPro" id="IPR029058">
    <property type="entry name" value="AB_hydrolase_fold"/>
</dbReference>
<proteinExistence type="predicted"/>
<evidence type="ECO:0000259" key="1">
    <source>
        <dbReference type="Pfam" id="PF00561"/>
    </source>
</evidence>
<dbReference type="InterPro" id="IPR000073">
    <property type="entry name" value="AB_hydrolase_1"/>
</dbReference>
<dbReference type="Pfam" id="PF00561">
    <property type="entry name" value="Abhydrolase_1"/>
    <property type="match status" value="1"/>
</dbReference>
<feature type="domain" description="AB hydrolase-1" evidence="1">
    <location>
        <begin position="21"/>
        <end position="247"/>
    </location>
</feature>
<dbReference type="EMBL" id="UGSC01000001">
    <property type="protein sequence ID" value="SUA71748.1"/>
    <property type="molecule type" value="Genomic_DNA"/>
</dbReference>
<dbReference type="Proteomes" id="UP000254400">
    <property type="component" value="Unassembled WGS sequence"/>
</dbReference>
<dbReference type="Gene3D" id="3.40.50.1820">
    <property type="entry name" value="alpha/beta hydrolase"/>
    <property type="match status" value="1"/>
</dbReference>
<keyword evidence="2" id="KW-0378">Hydrolase</keyword>
<organism evidence="2 3">
    <name type="scientific">Paenibacillus polymyxa</name>
    <name type="common">Bacillus polymyxa</name>
    <dbReference type="NCBI Taxonomy" id="1406"/>
    <lineage>
        <taxon>Bacteria</taxon>
        <taxon>Bacillati</taxon>
        <taxon>Bacillota</taxon>
        <taxon>Bacilli</taxon>
        <taxon>Bacillales</taxon>
        <taxon>Paenibacillaceae</taxon>
        <taxon>Paenibacillus</taxon>
    </lineage>
</organism>
<dbReference type="PRINTS" id="PR00111">
    <property type="entry name" value="ABHYDROLASE"/>
</dbReference>
<dbReference type="InterPro" id="IPR050266">
    <property type="entry name" value="AB_hydrolase_sf"/>
</dbReference>
<dbReference type="GeneID" id="93347990"/>
<dbReference type="RefSeq" id="WP_019688595.1">
    <property type="nucleotide sequence ID" value="NZ_CP036496.1"/>
</dbReference>
<dbReference type="PANTHER" id="PTHR43798">
    <property type="entry name" value="MONOACYLGLYCEROL LIPASE"/>
    <property type="match status" value="1"/>
</dbReference>
<accession>A0A378Y4I1</accession>
<name>A0A378Y4I1_PAEPO</name>
<evidence type="ECO:0000313" key="2">
    <source>
        <dbReference type="EMBL" id="SUA71748.1"/>
    </source>
</evidence>
<dbReference type="GO" id="GO:0047570">
    <property type="term" value="F:3-oxoadipate enol-lactonase activity"/>
    <property type="evidence" value="ECO:0007669"/>
    <property type="project" value="UniProtKB-EC"/>
</dbReference>